<protein>
    <submittedName>
        <fullName evidence="1">Uncharacterized protein</fullName>
    </submittedName>
</protein>
<comment type="caution">
    <text evidence="1">The sequence shown here is derived from an EMBL/GenBank/DDBJ whole genome shotgun (WGS) entry which is preliminary data.</text>
</comment>
<reference evidence="1 2" key="1">
    <citation type="submission" date="2017-04" db="EMBL/GenBank/DDBJ databases">
        <title>Draft genome sequence of Tuber borchii Vittad., a whitish edible truffle.</title>
        <authorList>
            <consortium name="DOE Joint Genome Institute"/>
            <person name="Murat C."/>
            <person name="Kuo A."/>
            <person name="Barry K.W."/>
            <person name="Clum A."/>
            <person name="Dockter R.B."/>
            <person name="Fauchery L."/>
            <person name="Iotti M."/>
            <person name="Kohler A."/>
            <person name="Labutti K."/>
            <person name="Lindquist E.A."/>
            <person name="Lipzen A."/>
            <person name="Ohm R.A."/>
            <person name="Wang M."/>
            <person name="Grigoriev I.V."/>
            <person name="Zambonelli A."/>
            <person name="Martin F.M."/>
        </authorList>
    </citation>
    <scope>NUCLEOTIDE SEQUENCE [LARGE SCALE GENOMIC DNA]</scope>
    <source>
        <strain evidence="1 2">Tbo3840</strain>
    </source>
</reference>
<dbReference type="Proteomes" id="UP000244722">
    <property type="component" value="Unassembled WGS sequence"/>
</dbReference>
<gene>
    <name evidence="1" type="ORF">B9Z19DRAFT_1061810</name>
</gene>
<dbReference type="AlphaFoldDB" id="A0A2T7A3Y8"/>
<dbReference type="OrthoDB" id="10312009at2759"/>
<proteinExistence type="predicted"/>
<evidence type="ECO:0000313" key="2">
    <source>
        <dbReference type="Proteomes" id="UP000244722"/>
    </source>
</evidence>
<sequence>MGFASKGRIGKSVNGGKKRAAKARIMQHLGEALTDYHTKAGLSAEQAAVYGDYSISSSMSNLHLDTGDKEVPGSVTCDRCAQKYPSTLEGRENLTRHGLVGHDLKHICTLLKIEMPDFKAQMEVFTQDQMDVYIIALISTYRAVAVKRGLMAACVPPVGTPEQVREAHATSLCYEMIF</sequence>
<accession>A0A2T7A3Y8</accession>
<name>A0A2T7A3Y8_TUBBO</name>
<keyword evidence="2" id="KW-1185">Reference proteome</keyword>
<organism evidence="1 2">
    <name type="scientific">Tuber borchii</name>
    <name type="common">White truffle</name>
    <dbReference type="NCBI Taxonomy" id="42251"/>
    <lineage>
        <taxon>Eukaryota</taxon>
        <taxon>Fungi</taxon>
        <taxon>Dikarya</taxon>
        <taxon>Ascomycota</taxon>
        <taxon>Pezizomycotina</taxon>
        <taxon>Pezizomycetes</taxon>
        <taxon>Pezizales</taxon>
        <taxon>Tuberaceae</taxon>
        <taxon>Tuber</taxon>
    </lineage>
</organism>
<dbReference type="EMBL" id="NESQ01000028">
    <property type="protein sequence ID" value="PUU82428.1"/>
    <property type="molecule type" value="Genomic_DNA"/>
</dbReference>
<evidence type="ECO:0000313" key="1">
    <source>
        <dbReference type="EMBL" id="PUU82428.1"/>
    </source>
</evidence>